<feature type="region of interest" description="Disordered" evidence="1">
    <location>
        <begin position="95"/>
        <end position="178"/>
    </location>
</feature>
<feature type="compositionally biased region" description="Basic and acidic residues" evidence="1">
    <location>
        <begin position="363"/>
        <end position="385"/>
    </location>
</feature>
<dbReference type="PANTHER" id="PTHR16461:SF5">
    <property type="entry name" value="TOLL-INTERACTING PROTEIN"/>
    <property type="match status" value="1"/>
</dbReference>
<comment type="caution">
    <text evidence="3">The sequence shown here is derived from an EMBL/GenBank/DDBJ whole genome shotgun (WGS) entry which is preliminary data.</text>
</comment>
<feature type="region of interest" description="Disordered" evidence="1">
    <location>
        <begin position="210"/>
        <end position="407"/>
    </location>
</feature>
<protein>
    <recommendedName>
        <fullName evidence="2">CUE domain-containing protein</fullName>
    </recommendedName>
</protein>
<dbReference type="Gene3D" id="1.10.8.10">
    <property type="entry name" value="DNA helicase RuvA subunit, C-terminal domain"/>
    <property type="match status" value="1"/>
</dbReference>
<evidence type="ECO:0000259" key="2">
    <source>
        <dbReference type="PROSITE" id="PS51140"/>
    </source>
</evidence>
<dbReference type="GO" id="GO:0031624">
    <property type="term" value="F:ubiquitin conjugating enzyme binding"/>
    <property type="evidence" value="ECO:0007669"/>
    <property type="project" value="TreeGrafter"/>
</dbReference>
<dbReference type="Proteomes" id="UP000799772">
    <property type="component" value="Unassembled WGS sequence"/>
</dbReference>
<dbReference type="PANTHER" id="PTHR16461">
    <property type="entry name" value="TOLL-INTERACTING PROTEIN"/>
    <property type="match status" value="1"/>
</dbReference>
<feature type="compositionally biased region" description="Polar residues" evidence="1">
    <location>
        <begin position="386"/>
        <end position="407"/>
    </location>
</feature>
<dbReference type="GO" id="GO:0043130">
    <property type="term" value="F:ubiquitin binding"/>
    <property type="evidence" value="ECO:0007669"/>
    <property type="project" value="InterPro"/>
</dbReference>
<organism evidence="3 4">
    <name type="scientific">Rhizodiscina lignyota</name>
    <dbReference type="NCBI Taxonomy" id="1504668"/>
    <lineage>
        <taxon>Eukaryota</taxon>
        <taxon>Fungi</taxon>
        <taxon>Dikarya</taxon>
        <taxon>Ascomycota</taxon>
        <taxon>Pezizomycotina</taxon>
        <taxon>Dothideomycetes</taxon>
        <taxon>Pleosporomycetidae</taxon>
        <taxon>Aulographales</taxon>
        <taxon>Rhizodiscinaceae</taxon>
        <taxon>Rhizodiscina</taxon>
    </lineage>
</organism>
<dbReference type="GO" id="GO:0006511">
    <property type="term" value="P:ubiquitin-dependent protein catabolic process"/>
    <property type="evidence" value="ECO:0007669"/>
    <property type="project" value="TreeGrafter"/>
</dbReference>
<feature type="domain" description="CUE" evidence="2">
    <location>
        <begin position="54"/>
        <end position="98"/>
    </location>
</feature>
<dbReference type="SUPFAM" id="SSF46934">
    <property type="entry name" value="UBA-like"/>
    <property type="match status" value="1"/>
</dbReference>
<dbReference type="CDD" id="cd14372">
    <property type="entry name" value="CUE_Cue5p_like"/>
    <property type="match status" value="1"/>
</dbReference>
<dbReference type="AlphaFoldDB" id="A0A9P4INN6"/>
<evidence type="ECO:0000313" key="4">
    <source>
        <dbReference type="Proteomes" id="UP000799772"/>
    </source>
</evidence>
<dbReference type="InterPro" id="IPR003892">
    <property type="entry name" value="CUE"/>
</dbReference>
<name>A0A9P4INN6_9PEZI</name>
<dbReference type="SMART" id="SM00546">
    <property type="entry name" value="CUE"/>
    <property type="match status" value="1"/>
</dbReference>
<dbReference type="FunFam" id="1.10.8.10:FF:000064">
    <property type="entry name" value="Similar to CUE domain-containing protein"/>
    <property type="match status" value="1"/>
</dbReference>
<sequence length="407" mass="44858">ESPTTAREPDFDDETQEPSTTFSEAPAAASAPKKVSFQEEEEQAPPPKPPRPMSPQAQAEATLIEAFPSLDAKVVKAVLVASGGKVEPAFNALLSMSDPSYEHDPPPPPQPPRPTQAQHQLESDEQYARQLAAHYQSAEGFGAYGSRSRGDPPLPQARKDSNLKPNELYDDKEHSFFDDDLPVIRENVRQGFLQTQKTVNKWITDFRKRIDGDEEDGHPGQSSDSYQRQDYGPSQSAQMYGIRKSQEGRRSGDRERYDADPRVLSDDFTQLELRDEEAPPPQPPRNRPLANPDLFKPTPVAPHTGPVDEVDALYRAPTPTNRQPSPGNGKPGKKWQPLTSLAPNPESEDNDPFSLGDSDEEEAKTKDLKAEDTERLKKAAAEKGESGTSTEGNTLSPAERSGSINKE</sequence>
<feature type="compositionally biased region" description="Low complexity" evidence="1">
    <location>
        <begin position="18"/>
        <end position="32"/>
    </location>
</feature>
<evidence type="ECO:0000313" key="3">
    <source>
        <dbReference type="EMBL" id="KAF2102844.1"/>
    </source>
</evidence>
<dbReference type="GO" id="GO:0005737">
    <property type="term" value="C:cytoplasm"/>
    <property type="evidence" value="ECO:0007669"/>
    <property type="project" value="TreeGrafter"/>
</dbReference>
<feature type="compositionally biased region" description="Acidic residues" evidence="1">
    <location>
        <begin position="346"/>
        <end position="362"/>
    </location>
</feature>
<feature type="compositionally biased region" description="Polar residues" evidence="1">
    <location>
        <begin position="220"/>
        <end position="238"/>
    </location>
</feature>
<feature type="region of interest" description="Disordered" evidence="1">
    <location>
        <begin position="1"/>
        <end position="62"/>
    </location>
</feature>
<feature type="compositionally biased region" description="Pro residues" evidence="1">
    <location>
        <begin position="44"/>
        <end position="53"/>
    </location>
</feature>
<feature type="compositionally biased region" description="Basic and acidic residues" evidence="1">
    <location>
        <begin position="244"/>
        <end position="265"/>
    </location>
</feature>
<reference evidence="3" key="1">
    <citation type="journal article" date="2020" name="Stud. Mycol.">
        <title>101 Dothideomycetes genomes: a test case for predicting lifestyles and emergence of pathogens.</title>
        <authorList>
            <person name="Haridas S."/>
            <person name="Albert R."/>
            <person name="Binder M."/>
            <person name="Bloem J."/>
            <person name="Labutti K."/>
            <person name="Salamov A."/>
            <person name="Andreopoulos B."/>
            <person name="Baker S."/>
            <person name="Barry K."/>
            <person name="Bills G."/>
            <person name="Bluhm B."/>
            <person name="Cannon C."/>
            <person name="Castanera R."/>
            <person name="Culley D."/>
            <person name="Daum C."/>
            <person name="Ezra D."/>
            <person name="Gonzalez J."/>
            <person name="Henrissat B."/>
            <person name="Kuo A."/>
            <person name="Liang C."/>
            <person name="Lipzen A."/>
            <person name="Lutzoni F."/>
            <person name="Magnuson J."/>
            <person name="Mondo S."/>
            <person name="Nolan M."/>
            <person name="Ohm R."/>
            <person name="Pangilinan J."/>
            <person name="Park H.-J."/>
            <person name="Ramirez L."/>
            <person name="Alfaro M."/>
            <person name="Sun H."/>
            <person name="Tritt A."/>
            <person name="Yoshinaga Y."/>
            <person name="Zwiers L.-H."/>
            <person name="Turgeon B."/>
            <person name="Goodwin S."/>
            <person name="Spatafora J."/>
            <person name="Crous P."/>
            <person name="Grigoriev I."/>
        </authorList>
    </citation>
    <scope>NUCLEOTIDE SEQUENCE</scope>
    <source>
        <strain evidence="3">CBS 133067</strain>
    </source>
</reference>
<feature type="compositionally biased region" description="Basic and acidic residues" evidence="1">
    <location>
        <begin position="157"/>
        <end position="178"/>
    </location>
</feature>
<feature type="non-terminal residue" evidence="3">
    <location>
        <position position="407"/>
    </location>
</feature>
<dbReference type="PROSITE" id="PS51140">
    <property type="entry name" value="CUE"/>
    <property type="match status" value="1"/>
</dbReference>
<dbReference type="Pfam" id="PF02845">
    <property type="entry name" value="CUE"/>
    <property type="match status" value="1"/>
</dbReference>
<feature type="non-terminal residue" evidence="3">
    <location>
        <position position="1"/>
    </location>
</feature>
<evidence type="ECO:0000256" key="1">
    <source>
        <dbReference type="SAM" id="MobiDB-lite"/>
    </source>
</evidence>
<dbReference type="InterPro" id="IPR009060">
    <property type="entry name" value="UBA-like_sf"/>
</dbReference>
<dbReference type="OrthoDB" id="9942608at2759"/>
<keyword evidence="4" id="KW-1185">Reference proteome</keyword>
<dbReference type="EMBL" id="ML978122">
    <property type="protein sequence ID" value="KAF2102844.1"/>
    <property type="molecule type" value="Genomic_DNA"/>
</dbReference>
<accession>A0A9P4INN6</accession>
<dbReference type="InterPro" id="IPR041807">
    <property type="entry name" value="Cue5/Don1_CUE"/>
</dbReference>
<gene>
    <name evidence="3" type="ORF">NA57DRAFT_29017</name>
</gene>
<proteinExistence type="predicted"/>